<protein>
    <submittedName>
        <fullName evidence="1">5-methylcytosine-specific restriction enzyme subunit McrC</fullName>
    </submittedName>
</protein>
<dbReference type="PANTHER" id="PTHR38733:SF1">
    <property type="entry name" value="TYPE IV METHYL-DIRECTED RESTRICTION ENZYME ECOKMCRBC"/>
    <property type="match status" value="1"/>
</dbReference>
<accession>A0A6N2SDX9</accession>
<dbReference type="RefSeq" id="WP_156847258.1">
    <property type="nucleotide sequence ID" value="NZ_CACRSK010000002.1"/>
</dbReference>
<sequence length="400" mass="48049">MSRLIQIVEFEKLYQKNFNKKDFDDIENFILKNSENTQFLRVGSNCNGKFIQAKNYVGVLQTKSGFTLEILPKIAKNSDNIKTSKEIFIKMLKTLKNFPFKISNFANLDLKKVSILEIFISMFLDELNSLFKKGIKSDYVNFSDNLNFLKGKLIIKRQIDKNNIHKNRFYVEYDEFTNDIEINQIIKTTLEFLYKRSSYIKNQQRIRRFLFIFDEVSKHKNYKNFFKHYCINRQTKHYEQALLWCKIFLLKNSFTPYSGDNLAFAFLFDMNRLFENYVGKFIQKNYENVKLQYFKKYLIDSPKSFKLIPDIFIAGESKIIADTKWKIVESPKEISQADLYQLYTYGKKYDCYRLFLIYPKVIDRLEEDHYILKFNDEMILKIIYFDLEVDDKNKELIDGF</sequence>
<dbReference type="Pfam" id="PF10117">
    <property type="entry name" value="McrBC"/>
    <property type="match status" value="1"/>
</dbReference>
<dbReference type="EMBL" id="CACRSK010000002">
    <property type="protein sequence ID" value="VYS91853.1"/>
    <property type="molecule type" value="Genomic_DNA"/>
</dbReference>
<dbReference type="InterPro" id="IPR019292">
    <property type="entry name" value="McrC"/>
</dbReference>
<dbReference type="AlphaFoldDB" id="A0A6N2SDX9"/>
<gene>
    <name evidence="1" type="ORF">CULFYP111_00880</name>
</gene>
<organism evidence="1">
    <name type="scientific">Campylobacter ureolyticus</name>
    <dbReference type="NCBI Taxonomy" id="827"/>
    <lineage>
        <taxon>Bacteria</taxon>
        <taxon>Pseudomonadati</taxon>
        <taxon>Campylobacterota</taxon>
        <taxon>Epsilonproteobacteria</taxon>
        <taxon>Campylobacterales</taxon>
        <taxon>Campylobacteraceae</taxon>
        <taxon>Campylobacter</taxon>
    </lineage>
</organism>
<evidence type="ECO:0000313" key="1">
    <source>
        <dbReference type="EMBL" id="VYS91853.1"/>
    </source>
</evidence>
<proteinExistence type="predicted"/>
<dbReference type="PANTHER" id="PTHR38733">
    <property type="entry name" value="PROTEIN MCRC"/>
    <property type="match status" value="1"/>
</dbReference>
<name>A0A6N2SDX9_9BACT</name>
<reference evidence="1" key="1">
    <citation type="submission" date="2019-11" db="EMBL/GenBank/DDBJ databases">
        <authorList>
            <person name="Feng L."/>
        </authorList>
    </citation>
    <scope>NUCLEOTIDE SEQUENCE</scope>
    <source>
        <strain evidence="1">CUreolyticusLFYP111</strain>
    </source>
</reference>